<dbReference type="AlphaFoldDB" id="A0AA88AVD1"/>
<sequence>MRYDVVLATNNRHPTSDEHKRRQSIFEHMRKAQACGDSSTLKDIELDAEGKFSDLIEFERKKQLVKFNWDRILENFRKFGEKRAGNGGDLPELEKKV</sequence>
<feature type="region of interest" description="Disordered" evidence="1">
    <location>
        <begin position="1"/>
        <end position="21"/>
    </location>
</feature>
<accession>A0AA88AVD1</accession>
<proteinExistence type="predicted"/>
<comment type="caution">
    <text evidence="2">The sequence shown here is derived from an EMBL/GenBank/DDBJ whole genome shotgun (WGS) entry which is preliminary data.</text>
</comment>
<organism evidence="2 3">
    <name type="scientific">Ficus carica</name>
    <name type="common">Common fig</name>
    <dbReference type="NCBI Taxonomy" id="3494"/>
    <lineage>
        <taxon>Eukaryota</taxon>
        <taxon>Viridiplantae</taxon>
        <taxon>Streptophyta</taxon>
        <taxon>Embryophyta</taxon>
        <taxon>Tracheophyta</taxon>
        <taxon>Spermatophyta</taxon>
        <taxon>Magnoliopsida</taxon>
        <taxon>eudicotyledons</taxon>
        <taxon>Gunneridae</taxon>
        <taxon>Pentapetalae</taxon>
        <taxon>rosids</taxon>
        <taxon>fabids</taxon>
        <taxon>Rosales</taxon>
        <taxon>Moraceae</taxon>
        <taxon>Ficeae</taxon>
        <taxon>Ficus</taxon>
    </lineage>
</organism>
<name>A0AA88AVD1_FICCA</name>
<dbReference type="EMBL" id="BTGU01000030">
    <property type="protein sequence ID" value="GMN49131.1"/>
    <property type="molecule type" value="Genomic_DNA"/>
</dbReference>
<dbReference type="Proteomes" id="UP001187192">
    <property type="component" value="Unassembled WGS sequence"/>
</dbReference>
<reference evidence="2" key="1">
    <citation type="submission" date="2023-07" db="EMBL/GenBank/DDBJ databases">
        <title>draft genome sequence of fig (Ficus carica).</title>
        <authorList>
            <person name="Takahashi T."/>
            <person name="Nishimura K."/>
        </authorList>
    </citation>
    <scope>NUCLEOTIDE SEQUENCE</scope>
</reference>
<evidence type="ECO:0000256" key="1">
    <source>
        <dbReference type="SAM" id="MobiDB-lite"/>
    </source>
</evidence>
<evidence type="ECO:0000313" key="3">
    <source>
        <dbReference type="Proteomes" id="UP001187192"/>
    </source>
</evidence>
<protein>
    <submittedName>
        <fullName evidence="2">Uncharacterized protein</fullName>
    </submittedName>
</protein>
<keyword evidence="3" id="KW-1185">Reference proteome</keyword>
<gene>
    <name evidence="2" type="ORF">TIFTF001_018314</name>
</gene>
<evidence type="ECO:0000313" key="2">
    <source>
        <dbReference type="EMBL" id="GMN49131.1"/>
    </source>
</evidence>